<feature type="domain" description="Sdz-33 F-box" evidence="2">
    <location>
        <begin position="209"/>
        <end position="260"/>
    </location>
</feature>
<evidence type="ECO:0000313" key="3">
    <source>
        <dbReference type="EMBL" id="CAI5440071.1"/>
    </source>
</evidence>
<evidence type="ECO:0000259" key="2">
    <source>
        <dbReference type="Pfam" id="PF07735"/>
    </source>
</evidence>
<dbReference type="InterPro" id="IPR012885">
    <property type="entry name" value="F-box_Sdz-33"/>
</dbReference>
<accession>A0A9P1I880</accession>
<protein>
    <recommendedName>
        <fullName evidence="2">Sdz-33 F-box domain-containing protein</fullName>
    </recommendedName>
</protein>
<feature type="region of interest" description="Disordered" evidence="1">
    <location>
        <begin position="349"/>
        <end position="369"/>
    </location>
</feature>
<dbReference type="PANTHER" id="PTHR21503">
    <property type="entry name" value="F-BOX-CONTAINING HYPOTHETICAL PROTEIN C.ELEGANS"/>
    <property type="match status" value="1"/>
</dbReference>
<proteinExistence type="predicted"/>
<evidence type="ECO:0000313" key="4">
    <source>
        <dbReference type="Proteomes" id="UP001152747"/>
    </source>
</evidence>
<evidence type="ECO:0000256" key="1">
    <source>
        <dbReference type="SAM" id="MobiDB-lite"/>
    </source>
</evidence>
<dbReference type="AlphaFoldDB" id="A0A9P1I880"/>
<dbReference type="Pfam" id="PF07735">
    <property type="entry name" value="FBA_2"/>
    <property type="match status" value="1"/>
</dbReference>
<organism evidence="3 4">
    <name type="scientific">Caenorhabditis angaria</name>
    <dbReference type="NCBI Taxonomy" id="860376"/>
    <lineage>
        <taxon>Eukaryota</taxon>
        <taxon>Metazoa</taxon>
        <taxon>Ecdysozoa</taxon>
        <taxon>Nematoda</taxon>
        <taxon>Chromadorea</taxon>
        <taxon>Rhabditida</taxon>
        <taxon>Rhabditina</taxon>
        <taxon>Rhabditomorpha</taxon>
        <taxon>Rhabditoidea</taxon>
        <taxon>Rhabditidae</taxon>
        <taxon>Peloderinae</taxon>
        <taxon>Caenorhabditis</taxon>
    </lineage>
</organism>
<dbReference type="Proteomes" id="UP001152747">
    <property type="component" value="Unassembled WGS sequence"/>
</dbReference>
<dbReference type="EMBL" id="CANHGI010000001">
    <property type="protein sequence ID" value="CAI5440071.1"/>
    <property type="molecule type" value="Genomic_DNA"/>
</dbReference>
<feature type="compositionally biased region" description="Acidic residues" evidence="1">
    <location>
        <begin position="355"/>
        <end position="369"/>
    </location>
</feature>
<name>A0A9P1I880_9PELO</name>
<comment type="caution">
    <text evidence="3">The sequence shown here is derived from an EMBL/GenBank/DDBJ whole genome shotgun (WGS) entry which is preliminary data.</text>
</comment>
<feature type="region of interest" description="Disordered" evidence="1">
    <location>
        <begin position="1"/>
        <end position="22"/>
    </location>
</feature>
<keyword evidence="4" id="KW-1185">Reference proteome</keyword>
<reference evidence="3" key="1">
    <citation type="submission" date="2022-11" db="EMBL/GenBank/DDBJ databases">
        <authorList>
            <person name="Kikuchi T."/>
        </authorList>
    </citation>
    <scope>NUCLEOTIDE SEQUENCE</scope>
    <source>
        <strain evidence="3">PS1010</strain>
    </source>
</reference>
<gene>
    <name evidence="3" type="ORF">CAMP_LOCUS2708</name>
</gene>
<sequence length="394" mass="45996">MAPSRKRKAVESSSTAAEKPTEWKSLPETVRKNIVDLMDAKTRCLFSTCSKSSTTEALQSKNYVYGIEVNNKYENVIGIRVFHEEDKISYMIWFRKIRENNTEIMYFVKTDGEEEDESDSDDEEDDDELEDQDKDLGLVWICWTNSDQVSNLSKINVMEEFPFFGEFNLLNTKNLEKVSILCDEQGDDLLWHECVTVDMLSKIPKLIELHDAKLRFHELLKLKADKIALYPSEFSTEDINQYLKKWVNGEIHENLRKLHLKIHHFVLDNKKLVDGLKVYNFHEYPYVMMKFALRSPARPGKIAKIHNTQHNFFIHICDDINPPAVEDYGTVPDVFDEDSVDHIARVLNNARGDQGDSDEDEDEEDFEEEDGHCKLLEYFEDSDEEFDRFGVSYV</sequence>